<dbReference type="PANTHER" id="PTHR12966">
    <property type="entry name" value="NADH DEHYDROGENASE UBIQUINONE 1 ALPHA SUBCOMPLEX SUBUNIT 13"/>
    <property type="match status" value="1"/>
</dbReference>
<keyword evidence="11 14" id="KW-0472">Membrane</keyword>
<organism evidence="15">
    <name type="scientific">Timema tahoe</name>
    <dbReference type="NCBI Taxonomy" id="61484"/>
    <lineage>
        <taxon>Eukaryota</taxon>
        <taxon>Metazoa</taxon>
        <taxon>Ecdysozoa</taxon>
        <taxon>Arthropoda</taxon>
        <taxon>Hexapoda</taxon>
        <taxon>Insecta</taxon>
        <taxon>Pterygota</taxon>
        <taxon>Neoptera</taxon>
        <taxon>Polyneoptera</taxon>
        <taxon>Phasmatodea</taxon>
        <taxon>Timematodea</taxon>
        <taxon>Timematoidea</taxon>
        <taxon>Timematidae</taxon>
        <taxon>Timema</taxon>
    </lineage>
</organism>
<dbReference type="InterPro" id="IPR009346">
    <property type="entry name" value="GRIM-19"/>
</dbReference>
<evidence type="ECO:0000256" key="11">
    <source>
        <dbReference type="ARBA" id="ARBA00023136"/>
    </source>
</evidence>
<protein>
    <recommendedName>
        <fullName evidence="3 14">NADH dehydrogenase [ubiquinone] 1 alpha subcomplex subunit 13</fullName>
    </recommendedName>
</protein>
<evidence type="ECO:0000256" key="7">
    <source>
        <dbReference type="ARBA" id="ARBA00022792"/>
    </source>
</evidence>
<proteinExistence type="inferred from homology"/>
<dbReference type="PANTHER" id="PTHR12966:SF0">
    <property type="entry name" value="NADH DEHYDROGENASE [UBIQUINONE] 1 ALPHA SUBCOMPLEX SUBUNIT 13"/>
    <property type="match status" value="1"/>
</dbReference>
<evidence type="ECO:0000256" key="14">
    <source>
        <dbReference type="RuleBase" id="RU368034"/>
    </source>
</evidence>
<evidence type="ECO:0000256" key="3">
    <source>
        <dbReference type="ARBA" id="ARBA00018192"/>
    </source>
</evidence>
<reference evidence="15" key="1">
    <citation type="submission" date="2020-11" db="EMBL/GenBank/DDBJ databases">
        <authorList>
            <person name="Tran Van P."/>
        </authorList>
    </citation>
    <scope>NUCLEOTIDE SEQUENCE</scope>
</reference>
<keyword evidence="7 14" id="KW-0999">Mitochondrion inner membrane</keyword>
<comment type="similarity">
    <text evidence="2 14">Belongs to the complex I NDUFA13 subunit family.</text>
</comment>
<comment type="function">
    <text evidence="12">Accessory subunit of the mitochondrial membrane respiratory chain NADH dehydrogenase (Complex I), that is believed not to be involved in catalysis. Complex I functions in the transfer of electrons from NADH to the respiratory chain. The immediate electron acceptor for the enzyme is believed to be ubiquinone. Involved in the interferon/all-trans-retinoic acid (IFN/RA) induced cell death. This apoptotic activity is inhibited by interaction with viral IRF1. Prevents the transactivation of STAT3 target genes. May play a role in CARD15-mediated innate mucosal responses and serve to regulate intestinal epithelial cell responses to microbes.</text>
</comment>
<keyword evidence="9 14" id="KW-1133">Transmembrane helix</keyword>
<evidence type="ECO:0000256" key="12">
    <source>
        <dbReference type="ARBA" id="ARBA00045908"/>
    </source>
</evidence>
<evidence type="ECO:0000256" key="13">
    <source>
        <dbReference type="ARBA" id="ARBA00046797"/>
    </source>
</evidence>
<keyword evidence="5 14" id="KW-0679">Respiratory chain</keyword>
<dbReference type="GO" id="GO:0005743">
    <property type="term" value="C:mitochondrial inner membrane"/>
    <property type="evidence" value="ECO:0007669"/>
    <property type="project" value="UniProtKB-SubCell"/>
</dbReference>
<evidence type="ECO:0000256" key="2">
    <source>
        <dbReference type="ARBA" id="ARBA00007312"/>
    </source>
</evidence>
<evidence type="ECO:0000256" key="6">
    <source>
        <dbReference type="ARBA" id="ARBA00022692"/>
    </source>
</evidence>
<keyword evidence="6 14" id="KW-0812">Transmembrane</keyword>
<sequence length="137" mass="15891">MASAIKYLQDLPPVGGYKAIPFERIPTKRLFSGYSMFLGYAGITTVGFYLYYLTLKKVTNEELENKGGKFLKQIRRNREEEAKLMANVPGWEVGTWYGEPIYKTLPKDTLIEPIFHEYFAHAAPSDTEKRLLFRLWT</sequence>
<accession>A0A7R9FLU9</accession>
<evidence type="ECO:0000256" key="9">
    <source>
        <dbReference type="ARBA" id="ARBA00022989"/>
    </source>
</evidence>
<evidence type="ECO:0000256" key="1">
    <source>
        <dbReference type="ARBA" id="ARBA00004298"/>
    </source>
</evidence>
<keyword evidence="10 14" id="KW-0496">Mitochondrion</keyword>
<dbReference type="EMBL" id="OE000742">
    <property type="protein sequence ID" value="CAD7454884.1"/>
    <property type="molecule type" value="Genomic_DNA"/>
</dbReference>
<evidence type="ECO:0000256" key="8">
    <source>
        <dbReference type="ARBA" id="ARBA00022982"/>
    </source>
</evidence>
<dbReference type="Pfam" id="PF06212">
    <property type="entry name" value="GRIM-19"/>
    <property type="match status" value="2"/>
</dbReference>
<evidence type="ECO:0000313" key="15">
    <source>
        <dbReference type="EMBL" id="CAD7454884.1"/>
    </source>
</evidence>
<comment type="subunit">
    <text evidence="13">Complex I is composed of 45 different subunits. Interacts with CARD15, but not with CARD4. Interacts with STAT3, but not with STAT1, STAT2 and STAT5A. Interacts with OLFM4.</text>
</comment>
<gene>
    <name evidence="15" type="ORF">TTEB3V08_LOCUS2975</name>
</gene>
<comment type="subcellular location">
    <subcellularLocation>
        <location evidence="1 14">Mitochondrion inner membrane</location>
        <topology evidence="1 14">Single-pass membrane protein</topology>
        <orientation evidence="1 14">Matrix side</orientation>
    </subcellularLocation>
</comment>
<keyword evidence="8 14" id="KW-0249">Electron transport</keyword>
<dbReference type="AlphaFoldDB" id="A0A7R9FLU9"/>
<evidence type="ECO:0000256" key="4">
    <source>
        <dbReference type="ARBA" id="ARBA00022448"/>
    </source>
</evidence>
<keyword evidence="4 14" id="KW-0813">Transport</keyword>
<evidence type="ECO:0000256" key="5">
    <source>
        <dbReference type="ARBA" id="ARBA00022660"/>
    </source>
</evidence>
<evidence type="ECO:0000256" key="10">
    <source>
        <dbReference type="ARBA" id="ARBA00023128"/>
    </source>
</evidence>
<feature type="transmembrane region" description="Helical" evidence="14">
    <location>
        <begin position="31"/>
        <end position="52"/>
    </location>
</feature>
<dbReference type="GO" id="GO:0045271">
    <property type="term" value="C:respiratory chain complex I"/>
    <property type="evidence" value="ECO:0007669"/>
    <property type="project" value="UniProtKB-UniRule"/>
</dbReference>
<name>A0A7R9FLU9_9NEOP</name>
<comment type="function">
    <text evidence="14">Complex I functions in the transfer of electrons from NADH to the respiratory chain. Accessory subunit of the mitochondrial membrane respiratory chain NADH dehydrogenase (Complex I), that is believed not to be involved in catalysis.</text>
</comment>